<proteinExistence type="predicted"/>
<name>A0A067QLK2_ZOONE</name>
<reference evidence="1 2" key="1">
    <citation type="journal article" date="2014" name="Nat. Commun.">
        <title>Molecular traces of alternative social organization in a termite genome.</title>
        <authorList>
            <person name="Terrapon N."/>
            <person name="Li C."/>
            <person name="Robertson H.M."/>
            <person name="Ji L."/>
            <person name="Meng X."/>
            <person name="Booth W."/>
            <person name="Chen Z."/>
            <person name="Childers C.P."/>
            <person name="Glastad K.M."/>
            <person name="Gokhale K."/>
            <person name="Gowin J."/>
            <person name="Gronenberg W."/>
            <person name="Hermansen R.A."/>
            <person name="Hu H."/>
            <person name="Hunt B.G."/>
            <person name="Huylmans A.K."/>
            <person name="Khalil S.M."/>
            <person name="Mitchell R.D."/>
            <person name="Munoz-Torres M.C."/>
            <person name="Mustard J.A."/>
            <person name="Pan H."/>
            <person name="Reese J.T."/>
            <person name="Scharf M.E."/>
            <person name="Sun F."/>
            <person name="Vogel H."/>
            <person name="Xiao J."/>
            <person name="Yang W."/>
            <person name="Yang Z."/>
            <person name="Yang Z."/>
            <person name="Zhou J."/>
            <person name="Zhu J."/>
            <person name="Brent C.S."/>
            <person name="Elsik C.G."/>
            <person name="Goodisman M.A."/>
            <person name="Liberles D.A."/>
            <person name="Roe R.M."/>
            <person name="Vargo E.L."/>
            <person name="Vilcinskas A."/>
            <person name="Wang J."/>
            <person name="Bornberg-Bauer E."/>
            <person name="Korb J."/>
            <person name="Zhang G."/>
            <person name="Liebig J."/>
        </authorList>
    </citation>
    <scope>NUCLEOTIDE SEQUENCE [LARGE SCALE GENOMIC DNA]</scope>
    <source>
        <tissue evidence="1">Whole organism</tissue>
    </source>
</reference>
<protein>
    <submittedName>
        <fullName evidence="1">Uncharacterized protein</fullName>
    </submittedName>
</protein>
<dbReference type="EMBL" id="KK853182">
    <property type="protein sequence ID" value="KDR10167.1"/>
    <property type="molecule type" value="Genomic_DNA"/>
</dbReference>
<sequence>MENLCVCNAQCFNFSGAEPTFLNIIVRYGHKGNSTMRFPVKLMNLQEKFMNPHRKPQPGACR</sequence>
<gene>
    <name evidence="1" type="ORF">L798_00221</name>
</gene>
<dbReference type="InParanoid" id="A0A067QLK2"/>
<keyword evidence="2" id="KW-1185">Reference proteome</keyword>
<evidence type="ECO:0000313" key="1">
    <source>
        <dbReference type="EMBL" id="KDR10167.1"/>
    </source>
</evidence>
<evidence type="ECO:0000313" key="2">
    <source>
        <dbReference type="Proteomes" id="UP000027135"/>
    </source>
</evidence>
<accession>A0A067QLK2</accession>
<organism evidence="1 2">
    <name type="scientific">Zootermopsis nevadensis</name>
    <name type="common">Dampwood termite</name>
    <dbReference type="NCBI Taxonomy" id="136037"/>
    <lineage>
        <taxon>Eukaryota</taxon>
        <taxon>Metazoa</taxon>
        <taxon>Ecdysozoa</taxon>
        <taxon>Arthropoda</taxon>
        <taxon>Hexapoda</taxon>
        <taxon>Insecta</taxon>
        <taxon>Pterygota</taxon>
        <taxon>Neoptera</taxon>
        <taxon>Polyneoptera</taxon>
        <taxon>Dictyoptera</taxon>
        <taxon>Blattodea</taxon>
        <taxon>Blattoidea</taxon>
        <taxon>Termitoidae</taxon>
        <taxon>Termopsidae</taxon>
        <taxon>Zootermopsis</taxon>
    </lineage>
</organism>
<dbReference type="AlphaFoldDB" id="A0A067QLK2"/>
<dbReference type="Proteomes" id="UP000027135">
    <property type="component" value="Unassembled WGS sequence"/>
</dbReference>